<dbReference type="PANTHER" id="PTHR36570">
    <property type="entry name" value="DISULFIDE BOND FORMATION PROTEIN B"/>
    <property type="match status" value="1"/>
</dbReference>
<evidence type="ECO:0000256" key="10">
    <source>
        <dbReference type="ARBA" id="ARBA00023136"/>
    </source>
</evidence>
<feature type="transmembrane region" description="Helical" evidence="15">
    <location>
        <begin position="44"/>
        <end position="63"/>
    </location>
</feature>
<proteinExistence type="inferred from homology"/>
<evidence type="ECO:0000313" key="16">
    <source>
        <dbReference type="EMBL" id="KLV03913.1"/>
    </source>
</evidence>
<sequence>MQFLYNFSKSRLSWGLLLAFIVFFEACAMFFQHGMKLEPCVMCVYERVAMTGIGIAAIIGLIAPQNALFRWLGLAGWGFGAYQGLILSTEHVAYQFPTNPWSATCALNVNFPAWAPLNEWAPWFFEATGDCGKIVWQFLGLSMPQWLEIIFAANLVALAIIVIAQFFGARKK</sequence>
<comment type="subcellular location">
    <subcellularLocation>
        <location evidence="1">Cell inner membrane</location>
        <topology evidence="1">Multi-pass membrane protein</topology>
    </subcellularLocation>
    <subcellularLocation>
        <location evidence="14">Cell membrane</location>
        <topology evidence="14">Multi-pass membrane protein</topology>
    </subcellularLocation>
</comment>
<dbReference type="InterPro" id="IPR023380">
    <property type="entry name" value="DsbB-like_sf"/>
</dbReference>
<dbReference type="HAMAP" id="MF_00286">
    <property type="entry name" value="DsbB"/>
    <property type="match status" value="1"/>
</dbReference>
<dbReference type="PANTHER" id="PTHR36570:SF2">
    <property type="entry name" value="DISULFIDE BOND FORMATION PROTEIN B"/>
    <property type="match status" value="1"/>
</dbReference>
<keyword evidence="3 14" id="KW-0813">Transport</keyword>
<keyword evidence="12 14" id="KW-0143">Chaperone</keyword>
<dbReference type="PATRIC" id="fig|1195763.3.peg.3605"/>
<dbReference type="AlphaFoldDB" id="A0A0J1GW30"/>
<evidence type="ECO:0000256" key="9">
    <source>
        <dbReference type="ARBA" id="ARBA00023002"/>
    </source>
</evidence>
<gene>
    <name evidence="14" type="primary">dsbB</name>
    <name evidence="16" type="ORF">ABT56_16910</name>
</gene>
<evidence type="ECO:0000256" key="4">
    <source>
        <dbReference type="ARBA" id="ARBA00022475"/>
    </source>
</evidence>
<keyword evidence="7 14" id="KW-0249">Electron transport</keyword>
<evidence type="ECO:0000256" key="5">
    <source>
        <dbReference type="ARBA" id="ARBA00022519"/>
    </source>
</evidence>
<dbReference type="GO" id="GO:0015035">
    <property type="term" value="F:protein-disulfide reductase activity"/>
    <property type="evidence" value="ECO:0007669"/>
    <property type="project" value="UniProtKB-UniRule"/>
</dbReference>
<evidence type="ECO:0000256" key="14">
    <source>
        <dbReference type="HAMAP-Rule" id="MF_00286"/>
    </source>
</evidence>
<keyword evidence="11 14" id="KW-1015">Disulfide bond</keyword>
<feature type="topological domain" description="Cytoplasmic" evidence="14">
    <location>
        <begin position="1"/>
        <end position="13"/>
    </location>
</feature>
<dbReference type="Gene3D" id="1.20.1550.10">
    <property type="entry name" value="DsbB-like"/>
    <property type="match status" value="1"/>
</dbReference>
<comment type="similarity">
    <text evidence="2 14">Belongs to the DsbB family.</text>
</comment>
<dbReference type="GO" id="GO:0016746">
    <property type="term" value="F:acyltransferase activity"/>
    <property type="evidence" value="ECO:0007669"/>
    <property type="project" value="UniProtKB-KW"/>
</dbReference>
<evidence type="ECO:0000256" key="15">
    <source>
        <dbReference type="SAM" id="Phobius"/>
    </source>
</evidence>
<keyword evidence="5" id="KW-0997">Cell inner membrane</keyword>
<name>A0A0J1GW30_9GAMM</name>
<evidence type="ECO:0000256" key="8">
    <source>
        <dbReference type="ARBA" id="ARBA00022989"/>
    </source>
</evidence>
<organism evidence="16 17">
    <name type="scientific">Photobacterium aquae</name>
    <dbReference type="NCBI Taxonomy" id="1195763"/>
    <lineage>
        <taxon>Bacteria</taxon>
        <taxon>Pseudomonadati</taxon>
        <taxon>Pseudomonadota</taxon>
        <taxon>Gammaproteobacteria</taxon>
        <taxon>Vibrionales</taxon>
        <taxon>Vibrionaceae</taxon>
        <taxon>Photobacterium</taxon>
    </lineage>
</organism>
<keyword evidence="8 14" id="KW-1133">Transmembrane helix</keyword>
<keyword evidence="17" id="KW-1185">Reference proteome</keyword>
<comment type="caution">
    <text evidence="14">Lacks conserved residue(s) required for the propagation of feature annotation.</text>
</comment>
<evidence type="ECO:0000256" key="11">
    <source>
        <dbReference type="ARBA" id="ARBA00023157"/>
    </source>
</evidence>
<evidence type="ECO:0000256" key="2">
    <source>
        <dbReference type="ARBA" id="ARBA00008823"/>
    </source>
</evidence>
<keyword evidence="10 14" id="KW-0472">Membrane</keyword>
<comment type="function">
    <text evidence="14">Required for disulfide bond formation in some periplasmic proteins. Acts by oxidizing the DsbA protein.</text>
</comment>
<evidence type="ECO:0000256" key="3">
    <source>
        <dbReference type="ARBA" id="ARBA00022448"/>
    </source>
</evidence>
<dbReference type="GO" id="GO:0005886">
    <property type="term" value="C:plasma membrane"/>
    <property type="evidence" value="ECO:0007669"/>
    <property type="project" value="UniProtKB-SubCell"/>
</dbReference>
<dbReference type="InterPro" id="IPR050183">
    <property type="entry name" value="DsbB"/>
</dbReference>
<dbReference type="InterPro" id="IPR003752">
    <property type="entry name" value="DiS_bond_form_DsbB/BdbC"/>
</dbReference>
<keyword evidence="16" id="KW-0012">Acyltransferase</keyword>
<evidence type="ECO:0000256" key="6">
    <source>
        <dbReference type="ARBA" id="ARBA00022692"/>
    </source>
</evidence>
<feature type="transmembrane region" description="Helical" evidence="15">
    <location>
        <begin position="12"/>
        <end position="32"/>
    </location>
</feature>
<dbReference type="InterPro" id="IPR022920">
    <property type="entry name" value="Disulphide_bond_form_DsbB"/>
</dbReference>
<accession>A0A0J1GW30</accession>
<dbReference type="Proteomes" id="UP000036097">
    <property type="component" value="Unassembled WGS sequence"/>
</dbReference>
<dbReference type="NCBIfam" id="NF002485">
    <property type="entry name" value="PRK01749.1"/>
    <property type="match status" value="1"/>
</dbReference>
<evidence type="ECO:0000256" key="12">
    <source>
        <dbReference type="ARBA" id="ARBA00023186"/>
    </source>
</evidence>
<protein>
    <recommendedName>
        <fullName evidence="14">Disulfide bond formation protein B</fullName>
    </recommendedName>
    <alternativeName>
        <fullName evidence="14">Disulfide oxidoreductase</fullName>
    </alternativeName>
</protein>
<keyword evidence="13 14" id="KW-0676">Redox-active center</keyword>
<feature type="disulfide bond" description="Redox-active" evidence="14">
    <location>
        <begin position="105"/>
        <end position="131"/>
    </location>
</feature>
<dbReference type="EMBL" id="LDOT01000024">
    <property type="protein sequence ID" value="KLV03913.1"/>
    <property type="molecule type" value="Genomic_DNA"/>
</dbReference>
<feature type="disulfide bond" description="Redox-active" evidence="14">
    <location>
        <begin position="40"/>
        <end position="43"/>
    </location>
</feature>
<evidence type="ECO:0000313" key="17">
    <source>
        <dbReference type="Proteomes" id="UP000036097"/>
    </source>
</evidence>
<evidence type="ECO:0000256" key="1">
    <source>
        <dbReference type="ARBA" id="ARBA00004429"/>
    </source>
</evidence>
<dbReference type="STRING" id="1195763.ABT56_16910"/>
<feature type="transmembrane region" description="Helical" evidence="15">
    <location>
        <begin position="146"/>
        <end position="167"/>
    </location>
</feature>
<dbReference type="RefSeq" id="WP_047880078.1">
    <property type="nucleotide sequence ID" value="NZ_LDOT01000024.1"/>
</dbReference>
<evidence type="ECO:0000256" key="7">
    <source>
        <dbReference type="ARBA" id="ARBA00022982"/>
    </source>
</evidence>
<dbReference type="GO" id="GO:0006457">
    <property type="term" value="P:protein folding"/>
    <property type="evidence" value="ECO:0007669"/>
    <property type="project" value="InterPro"/>
</dbReference>
<dbReference type="SUPFAM" id="SSF158442">
    <property type="entry name" value="DsbB-like"/>
    <property type="match status" value="1"/>
</dbReference>
<keyword evidence="6 14" id="KW-0812">Transmembrane</keyword>
<feature type="topological domain" description="Periplasmic" evidence="14">
    <location>
        <begin position="31"/>
        <end position="48"/>
    </location>
</feature>
<keyword evidence="16" id="KW-0808">Transferase</keyword>
<keyword evidence="9 14" id="KW-0560">Oxidoreductase</keyword>
<feature type="topological domain" description="Cytoplasmic" evidence="14">
    <location>
        <begin position="165"/>
        <end position="172"/>
    </location>
</feature>
<dbReference type="GO" id="GO:0009055">
    <property type="term" value="F:electron transfer activity"/>
    <property type="evidence" value="ECO:0007669"/>
    <property type="project" value="UniProtKB-UniRule"/>
</dbReference>
<dbReference type="Pfam" id="PF02600">
    <property type="entry name" value="DsbB"/>
    <property type="match status" value="1"/>
</dbReference>
<comment type="caution">
    <text evidence="16">The sequence shown here is derived from an EMBL/GenBank/DDBJ whole genome shotgun (WGS) entry which is preliminary data.</text>
</comment>
<keyword evidence="4 14" id="KW-1003">Cell membrane</keyword>
<dbReference type="OrthoDB" id="3711263at2"/>
<evidence type="ECO:0000256" key="13">
    <source>
        <dbReference type="ARBA" id="ARBA00023284"/>
    </source>
</evidence>
<reference evidence="16 17" key="1">
    <citation type="submission" date="2015-05" db="EMBL/GenBank/DDBJ databases">
        <title>Photobacterium galathea sp. nov.</title>
        <authorList>
            <person name="Machado H."/>
            <person name="Gram L."/>
        </authorList>
    </citation>
    <scope>NUCLEOTIDE SEQUENCE [LARGE SCALE GENOMIC DNA]</scope>
    <source>
        <strain evidence="16 17">CGMCC 1.12159</strain>
    </source>
</reference>